<feature type="domain" description="BTB" evidence="5">
    <location>
        <begin position="573"/>
        <end position="659"/>
    </location>
</feature>
<dbReference type="InterPro" id="IPR036770">
    <property type="entry name" value="Ankyrin_rpt-contain_sf"/>
</dbReference>
<feature type="compositionally biased region" description="Acidic residues" evidence="4">
    <location>
        <begin position="990"/>
        <end position="999"/>
    </location>
</feature>
<organism evidence="6 7">
    <name type="scientific">Halocaridina rubra</name>
    <name type="common">Hawaiian red shrimp</name>
    <dbReference type="NCBI Taxonomy" id="373956"/>
    <lineage>
        <taxon>Eukaryota</taxon>
        <taxon>Metazoa</taxon>
        <taxon>Ecdysozoa</taxon>
        <taxon>Arthropoda</taxon>
        <taxon>Crustacea</taxon>
        <taxon>Multicrustacea</taxon>
        <taxon>Malacostraca</taxon>
        <taxon>Eumalacostraca</taxon>
        <taxon>Eucarida</taxon>
        <taxon>Decapoda</taxon>
        <taxon>Pleocyemata</taxon>
        <taxon>Caridea</taxon>
        <taxon>Atyoidea</taxon>
        <taxon>Atyidae</taxon>
        <taxon>Halocaridina</taxon>
    </lineage>
</organism>
<feature type="compositionally biased region" description="Polar residues" evidence="4">
    <location>
        <begin position="712"/>
        <end position="723"/>
    </location>
</feature>
<dbReference type="SMART" id="SM00225">
    <property type="entry name" value="BTB"/>
    <property type="match status" value="2"/>
</dbReference>
<feature type="region of interest" description="Disordered" evidence="4">
    <location>
        <begin position="1115"/>
        <end position="1135"/>
    </location>
</feature>
<feature type="repeat" description="ANK" evidence="2">
    <location>
        <begin position="59"/>
        <end position="91"/>
    </location>
</feature>
<evidence type="ECO:0000259" key="5">
    <source>
        <dbReference type="PROSITE" id="PS50097"/>
    </source>
</evidence>
<feature type="repeat" description="RCC1" evidence="3">
    <location>
        <begin position="150"/>
        <end position="203"/>
    </location>
</feature>
<dbReference type="InterPro" id="IPR000408">
    <property type="entry name" value="Reg_chr_condens"/>
</dbReference>
<dbReference type="PROSITE" id="PS00626">
    <property type="entry name" value="RCC1_2"/>
    <property type="match status" value="1"/>
</dbReference>
<dbReference type="InterPro" id="IPR000210">
    <property type="entry name" value="BTB/POZ_dom"/>
</dbReference>
<keyword evidence="1" id="KW-0677">Repeat</keyword>
<dbReference type="CDD" id="cd18500">
    <property type="entry name" value="BACK_IBtk"/>
    <property type="match status" value="1"/>
</dbReference>
<accession>A0AAN8XTU8</accession>
<feature type="region of interest" description="Disordered" evidence="4">
    <location>
        <begin position="988"/>
        <end position="1041"/>
    </location>
</feature>
<dbReference type="SUPFAM" id="SSF54695">
    <property type="entry name" value="POZ domain"/>
    <property type="match status" value="2"/>
</dbReference>
<dbReference type="PROSITE" id="PS50097">
    <property type="entry name" value="BTB"/>
    <property type="match status" value="2"/>
</dbReference>
<feature type="compositionally biased region" description="Low complexity" evidence="4">
    <location>
        <begin position="1030"/>
        <end position="1041"/>
    </location>
</feature>
<evidence type="ECO:0000256" key="1">
    <source>
        <dbReference type="ARBA" id="ARBA00022737"/>
    </source>
</evidence>
<dbReference type="InterPro" id="IPR051625">
    <property type="entry name" value="Signaling_Regulatory_Domain"/>
</dbReference>
<evidence type="ECO:0000256" key="4">
    <source>
        <dbReference type="SAM" id="MobiDB-lite"/>
    </source>
</evidence>
<dbReference type="InterPro" id="IPR002110">
    <property type="entry name" value="Ankyrin_rpt"/>
</dbReference>
<feature type="region of interest" description="Disordered" evidence="4">
    <location>
        <begin position="680"/>
        <end position="734"/>
    </location>
</feature>
<dbReference type="Gene3D" id="3.30.710.10">
    <property type="entry name" value="Potassium Channel Kv1.1, Chain A"/>
    <property type="match status" value="2"/>
</dbReference>
<dbReference type="PANTHER" id="PTHR22872">
    <property type="entry name" value="BTK-BINDING PROTEIN-RELATED"/>
    <property type="match status" value="1"/>
</dbReference>
<feature type="domain" description="BTB" evidence="5">
    <location>
        <begin position="794"/>
        <end position="857"/>
    </location>
</feature>
<keyword evidence="2" id="KW-0040">ANK repeat</keyword>
<feature type="repeat" description="RCC1" evidence="3">
    <location>
        <begin position="204"/>
        <end position="255"/>
    </location>
</feature>
<dbReference type="Gene3D" id="1.25.40.20">
    <property type="entry name" value="Ankyrin repeat-containing domain"/>
    <property type="match status" value="1"/>
</dbReference>
<dbReference type="Pfam" id="PF00651">
    <property type="entry name" value="BTB"/>
    <property type="match status" value="2"/>
</dbReference>
<dbReference type="PANTHER" id="PTHR22872:SF2">
    <property type="entry name" value="INHIBITOR OF BRUTON TYROSINE KINASE"/>
    <property type="match status" value="1"/>
</dbReference>
<evidence type="ECO:0000313" key="7">
    <source>
        <dbReference type="Proteomes" id="UP001381693"/>
    </source>
</evidence>
<evidence type="ECO:0000313" key="6">
    <source>
        <dbReference type="EMBL" id="KAK7084094.1"/>
    </source>
</evidence>
<dbReference type="Gene3D" id="2.130.10.30">
    <property type="entry name" value="Regulator of chromosome condensation 1/beta-lactamase-inhibitor protein II"/>
    <property type="match status" value="1"/>
</dbReference>
<dbReference type="PROSITE" id="PS50012">
    <property type="entry name" value="RCC1_3"/>
    <property type="match status" value="3"/>
</dbReference>
<evidence type="ECO:0000256" key="3">
    <source>
        <dbReference type="PROSITE-ProRule" id="PRU00235"/>
    </source>
</evidence>
<dbReference type="Proteomes" id="UP001381693">
    <property type="component" value="Unassembled WGS sequence"/>
</dbReference>
<evidence type="ECO:0000256" key="2">
    <source>
        <dbReference type="PROSITE-ProRule" id="PRU00023"/>
    </source>
</evidence>
<dbReference type="SUPFAM" id="SSF48403">
    <property type="entry name" value="Ankyrin repeat"/>
    <property type="match status" value="1"/>
</dbReference>
<dbReference type="Pfam" id="PF13540">
    <property type="entry name" value="RCC1_2"/>
    <property type="match status" value="1"/>
</dbReference>
<protein>
    <recommendedName>
        <fullName evidence="5">BTB domain-containing protein</fullName>
    </recommendedName>
</protein>
<dbReference type="InterPro" id="IPR011333">
    <property type="entry name" value="SKP1/BTB/POZ_sf"/>
</dbReference>
<feature type="compositionally biased region" description="Basic and acidic residues" evidence="4">
    <location>
        <begin position="1061"/>
        <end position="1081"/>
    </location>
</feature>
<feature type="repeat" description="ANK" evidence="2">
    <location>
        <begin position="93"/>
        <end position="125"/>
    </location>
</feature>
<dbReference type="Pfam" id="PF12796">
    <property type="entry name" value="Ank_2"/>
    <property type="match status" value="1"/>
</dbReference>
<proteinExistence type="predicted"/>
<dbReference type="InterPro" id="IPR009091">
    <property type="entry name" value="RCC1/BLIP-II"/>
</dbReference>
<dbReference type="PROSITE" id="PS50297">
    <property type="entry name" value="ANK_REP_REGION"/>
    <property type="match status" value="2"/>
</dbReference>
<feature type="region of interest" description="Disordered" evidence="4">
    <location>
        <begin position="1053"/>
        <end position="1081"/>
    </location>
</feature>
<comment type="caution">
    <text evidence="6">The sequence shown here is derived from an EMBL/GenBank/DDBJ whole genome shotgun (WGS) entry which is preliminary data.</text>
</comment>
<dbReference type="SMART" id="SM00248">
    <property type="entry name" value="ANK"/>
    <property type="match status" value="2"/>
</dbReference>
<feature type="repeat" description="RCC1" evidence="3">
    <location>
        <begin position="256"/>
        <end position="311"/>
    </location>
</feature>
<dbReference type="EMBL" id="JAXCGZ010002280">
    <property type="protein sequence ID" value="KAK7084094.1"/>
    <property type="molecule type" value="Genomic_DNA"/>
</dbReference>
<reference evidence="6 7" key="1">
    <citation type="submission" date="2023-11" db="EMBL/GenBank/DDBJ databases">
        <title>Halocaridina rubra genome assembly.</title>
        <authorList>
            <person name="Smith C."/>
        </authorList>
    </citation>
    <scope>NUCLEOTIDE SEQUENCE [LARGE SCALE GENOMIC DNA]</scope>
    <source>
        <strain evidence="6">EP-1</strain>
        <tissue evidence="6">Whole</tissue>
    </source>
</reference>
<dbReference type="PROSITE" id="PS50088">
    <property type="entry name" value="ANK_REPEAT"/>
    <property type="match status" value="2"/>
</dbReference>
<name>A0AAN8XTU8_HALRR</name>
<feature type="compositionally biased region" description="Basic and acidic residues" evidence="4">
    <location>
        <begin position="1125"/>
        <end position="1135"/>
    </location>
</feature>
<keyword evidence="7" id="KW-1185">Reference proteome</keyword>
<sequence>MSFTKMNRNTAAHFECSPSCHSRQHGAQITAAIIRGTEAQCIAYMKNTCQKCHMITDASGKNPLHTAASCGKKKVVKWLLSKGAPFNQRDLESGYTPLHRALFYGQVHVAVALIQAGANLNTLDHDALTPLDHIHFDRPPYVSFSFSLPKHVYVWGSNDNYNLGQPDQRGRETPDFLDFFHREGHIVTDVILNKFHTVFLTSSGRVYTCGLGHGGRLGINVSTPVVTPSQIRSLSQNNIVKVAAGPDHSLFLTDSGQVWACGSNTYHQLGLNPPPESVYSPRILSWHKTHKDEAIVGIRAAKYHSVIWTSKVLYTFGLNAGQLGHFKNDNELTVVNPRSVTSIVVRDEGTLACIGVSDGATVVSTSFGDIYVLHQYQTRKVASKMIGIVKIACIGGHLDSRIGAEGLKSQGGASLKIAVLIGGGVGHLYLWTEDNAHLSRCLFSINRKIILVDFCISVNSLVFVTDDGEAFSAIALPPRKRKAADKGLAKTWGPSGKFNEFVDRNSCIMLRLSRIAGLHRTVTIVCDPKGRNFAALQNEPNSFLLDLPQVSVSAMDLEFLNFFQAADEADSIHDVIIKCGHRKFPAHSYILAHHSSYFRELLLKEEEKCSSKDSATDFQMMSGNLQNTEEKCFTVPNVNPEIMQEILTYIYSGSCQLTTYPCQFKMLSYEDDIINGSHIDGSKDEIPVNRDVNLQGKAPGKKKKKGHKNTESKSNNKLSSSQRPLEVNRTDSHKKPIHLLQSAARTLGIPALVKKIDNLEMVDGYMQLKAVWSESDGKAYQHHHYTREDHEDLWDVMIESKSGDILGAHKCVLAARLEYFNCMFSASWREAVSSKPLSIPIPTGILALLLDYLYEDDAPKLYYCKDIEFLCSVLIIADQFLVARLCEICEVAISRLLTLKNAGEVLTFSSNYNAHQLKNTAMEFISLNLAAMLENGSLLRLSSDVLADLSKYYRKFIPRMSCRLLTPFDQPPYAEELEKLLEDRPLTLPESEDEWDEDVCSAKGDKQQSSVRKKRRSRYNSQGESRSRKTSTSSVVSFSSSDGDAIKNLEEDLETLDFNDLEERNPNETPEKRRVTERNTSESELILPLKENMEIKSYNPNFLDMGSWQKVGKKKSISGQSLHSDLTDTPRESPVRENGIEDGIAKASPQNINGTGLPRNVSSVPFDNVGNAFPSLADSFIRSPVPVVQTKSGKISKLSQKERKRIATAVAAEVKTSALSDETSNEKILSKSTSWAKPRFAWGSKDNTVNDVEVSVRSQTLVDIMKTEEASAKSRQGSSPINMQVHKKSCEAQGSFTSSRKSFSFSDSPLVRQSSRDHIGGGAWSNLASSLPAEIMNKSLHSPGSPSSLVKSADTPSFSKILQEEEIIMDNLIKERSKPLSLIQLEDRAIEELLGFYGANECCDENITVSRVKLAMANPQWKKA</sequence>
<dbReference type="SUPFAM" id="SSF50985">
    <property type="entry name" value="RCC1/BLIP-II"/>
    <property type="match status" value="1"/>
</dbReference>
<gene>
    <name evidence="6" type="ORF">SK128_012683</name>
</gene>